<gene>
    <name evidence="2" type="ORF">DXA38_05315</name>
</gene>
<evidence type="ECO:0000259" key="1">
    <source>
        <dbReference type="Pfam" id="PF01325"/>
    </source>
</evidence>
<dbReference type="InterPro" id="IPR036388">
    <property type="entry name" value="WH-like_DNA-bd_sf"/>
</dbReference>
<dbReference type="SUPFAM" id="SSF46785">
    <property type="entry name" value="Winged helix' DNA-binding domain"/>
    <property type="match status" value="1"/>
</dbReference>
<evidence type="ECO:0000313" key="2">
    <source>
        <dbReference type="EMBL" id="RGC17255.1"/>
    </source>
</evidence>
<dbReference type="AlphaFoldDB" id="A0A3E2W0A8"/>
<name>A0A3E2W0A8_CLOIN</name>
<accession>A0A3E2W0A8</accession>
<reference evidence="2 3" key="1">
    <citation type="submission" date="2018-08" db="EMBL/GenBank/DDBJ databases">
        <title>A genome reference for cultivated species of the human gut microbiota.</title>
        <authorList>
            <person name="Zou Y."/>
            <person name="Xue W."/>
            <person name="Luo G."/>
        </authorList>
    </citation>
    <scope>NUCLEOTIDE SEQUENCE [LARGE SCALE GENOMIC DNA]</scope>
    <source>
        <strain evidence="2 3">OF01-2LB</strain>
    </source>
</reference>
<dbReference type="RefSeq" id="WP_117442297.1">
    <property type="nucleotide sequence ID" value="NZ_JAJFEN010000007.1"/>
</dbReference>
<evidence type="ECO:0000313" key="3">
    <source>
        <dbReference type="Proteomes" id="UP000260025"/>
    </source>
</evidence>
<sequence>MMLTASQQKYLQVIDILEQEQRVVRQIDIAVYLGYSRASVCRAIKRLEAKGLLLQREHAIRLNASGKALGRYLNAVRIRMQEALSAYGFHEGLDAVTALQLPICLQKELMRNAGHIPAASGIIKQRK</sequence>
<protein>
    <submittedName>
        <fullName evidence="2">MarR family transcriptional regulator</fullName>
    </submittedName>
</protein>
<dbReference type="GO" id="GO:0003677">
    <property type="term" value="F:DNA binding"/>
    <property type="evidence" value="ECO:0007669"/>
    <property type="project" value="InterPro"/>
</dbReference>
<dbReference type="EMBL" id="QVEV01000005">
    <property type="protein sequence ID" value="RGC17255.1"/>
    <property type="molecule type" value="Genomic_DNA"/>
</dbReference>
<organism evidence="2 3">
    <name type="scientific">Clostridium innocuum</name>
    <dbReference type="NCBI Taxonomy" id="1522"/>
    <lineage>
        <taxon>Bacteria</taxon>
        <taxon>Bacillati</taxon>
        <taxon>Bacillota</taxon>
        <taxon>Clostridia</taxon>
        <taxon>Eubacteriales</taxon>
        <taxon>Clostridiaceae</taxon>
        <taxon>Clostridium</taxon>
    </lineage>
</organism>
<dbReference type="Proteomes" id="UP000260025">
    <property type="component" value="Unassembled WGS sequence"/>
</dbReference>
<dbReference type="Pfam" id="PF01325">
    <property type="entry name" value="Fe_dep_repress"/>
    <property type="match status" value="1"/>
</dbReference>
<dbReference type="OrthoDB" id="1653854at2"/>
<dbReference type="InterPro" id="IPR036390">
    <property type="entry name" value="WH_DNA-bd_sf"/>
</dbReference>
<feature type="domain" description="HTH dtxR-type" evidence="1">
    <location>
        <begin position="2"/>
        <end position="53"/>
    </location>
</feature>
<comment type="caution">
    <text evidence="2">The sequence shown here is derived from an EMBL/GenBank/DDBJ whole genome shotgun (WGS) entry which is preliminary data.</text>
</comment>
<proteinExistence type="predicted"/>
<dbReference type="InterPro" id="IPR022687">
    <property type="entry name" value="HTH_DTXR"/>
</dbReference>
<dbReference type="Gene3D" id="1.10.10.10">
    <property type="entry name" value="Winged helix-like DNA-binding domain superfamily/Winged helix DNA-binding domain"/>
    <property type="match status" value="1"/>
</dbReference>